<gene>
    <name evidence="1" type="ORF">UPYG_G00265070</name>
</gene>
<name>A0ABD0W9S1_UMBPY</name>
<dbReference type="AlphaFoldDB" id="A0ABD0W9S1"/>
<dbReference type="Proteomes" id="UP001557470">
    <property type="component" value="Unassembled WGS sequence"/>
</dbReference>
<organism evidence="1 2">
    <name type="scientific">Umbra pygmaea</name>
    <name type="common">Eastern mudminnow</name>
    <dbReference type="NCBI Taxonomy" id="75934"/>
    <lineage>
        <taxon>Eukaryota</taxon>
        <taxon>Metazoa</taxon>
        <taxon>Chordata</taxon>
        <taxon>Craniata</taxon>
        <taxon>Vertebrata</taxon>
        <taxon>Euteleostomi</taxon>
        <taxon>Actinopterygii</taxon>
        <taxon>Neopterygii</taxon>
        <taxon>Teleostei</taxon>
        <taxon>Protacanthopterygii</taxon>
        <taxon>Esociformes</taxon>
        <taxon>Umbridae</taxon>
        <taxon>Umbra</taxon>
    </lineage>
</organism>
<evidence type="ECO:0000313" key="2">
    <source>
        <dbReference type="Proteomes" id="UP001557470"/>
    </source>
</evidence>
<proteinExistence type="predicted"/>
<sequence length="109" mass="12189">MRLPLIEQPRLLPWIRWPSPFYWLNAAATAEVADSSGSGSVCEPSTGWVPLQPWASLGIPAELLFLSPPDWELLVQTNARLCHLLLKVNPLVHHKGVVCTEKGRRDREG</sequence>
<comment type="caution">
    <text evidence="1">The sequence shown here is derived from an EMBL/GenBank/DDBJ whole genome shotgun (WGS) entry which is preliminary data.</text>
</comment>
<protein>
    <submittedName>
        <fullName evidence="1">Uncharacterized protein</fullName>
    </submittedName>
</protein>
<reference evidence="1 2" key="1">
    <citation type="submission" date="2024-06" db="EMBL/GenBank/DDBJ databases">
        <authorList>
            <person name="Pan Q."/>
            <person name="Wen M."/>
            <person name="Jouanno E."/>
            <person name="Zahm M."/>
            <person name="Klopp C."/>
            <person name="Cabau C."/>
            <person name="Louis A."/>
            <person name="Berthelot C."/>
            <person name="Parey E."/>
            <person name="Roest Crollius H."/>
            <person name="Montfort J."/>
            <person name="Robinson-Rechavi M."/>
            <person name="Bouchez O."/>
            <person name="Lampietro C."/>
            <person name="Lopez Roques C."/>
            <person name="Donnadieu C."/>
            <person name="Postlethwait J."/>
            <person name="Bobe J."/>
            <person name="Verreycken H."/>
            <person name="Guiguen Y."/>
        </authorList>
    </citation>
    <scope>NUCLEOTIDE SEQUENCE [LARGE SCALE GENOMIC DNA]</scope>
    <source>
        <strain evidence="1">Up_M1</strain>
        <tissue evidence="1">Testis</tissue>
    </source>
</reference>
<keyword evidence="2" id="KW-1185">Reference proteome</keyword>
<dbReference type="EMBL" id="JAGEUA010000008">
    <property type="protein sequence ID" value="KAL0968304.1"/>
    <property type="molecule type" value="Genomic_DNA"/>
</dbReference>
<evidence type="ECO:0000313" key="1">
    <source>
        <dbReference type="EMBL" id="KAL0968304.1"/>
    </source>
</evidence>
<accession>A0ABD0W9S1</accession>